<dbReference type="SMART" id="SM00238">
    <property type="entry name" value="BIR"/>
    <property type="match status" value="3"/>
</dbReference>
<dbReference type="Gene3D" id="3.30.40.10">
    <property type="entry name" value="Zinc/RING finger domain, C3HC4 (zinc finger)"/>
    <property type="match status" value="1"/>
</dbReference>
<gene>
    <name evidence="9" type="primary">Diap2</name>
    <name evidence="9" type="ORF">Bhyg_02575</name>
</gene>
<feature type="compositionally biased region" description="Polar residues" evidence="7">
    <location>
        <begin position="381"/>
        <end position="394"/>
    </location>
</feature>
<dbReference type="FunFam" id="1.10.1170.10:FF:000002">
    <property type="entry name" value="Baculoviral IAP repeat containing 7"/>
    <property type="match status" value="1"/>
</dbReference>
<dbReference type="InterPro" id="IPR013083">
    <property type="entry name" value="Znf_RING/FYVE/PHD"/>
</dbReference>
<dbReference type="Pfam" id="PF13920">
    <property type="entry name" value="zf-C3HC4_3"/>
    <property type="match status" value="1"/>
</dbReference>
<dbReference type="InterPro" id="IPR050784">
    <property type="entry name" value="IAP"/>
</dbReference>
<dbReference type="PROSITE" id="PS50089">
    <property type="entry name" value="ZF_RING_2"/>
    <property type="match status" value="1"/>
</dbReference>
<dbReference type="CDD" id="cd00022">
    <property type="entry name" value="BIR"/>
    <property type="match status" value="3"/>
</dbReference>
<dbReference type="InterPro" id="IPR001370">
    <property type="entry name" value="BIR_rpt"/>
</dbReference>
<dbReference type="PANTHER" id="PTHR10044:SF139">
    <property type="entry name" value="DEATH-ASSOCIATED INHIBITOR OF APOPTOSIS 2"/>
    <property type="match status" value="1"/>
</dbReference>
<accession>A0A9Q0NC31</accession>
<dbReference type="FunFam" id="1.10.1170.10:FF:000003">
    <property type="entry name" value="E3 ubiquitin-protein ligase XIAP"/>
    <property type="match status" value="1"/>
</dbReference>
<dbReference type="Gene3D" id="1.10.1170.10">
    <property type="entry name" value="Inhibitor Of Apoptosis Protein (2mihbC-IAP-1), Chain A"/>
    <property type="match status" value="3"/>
</dbReference>
<dbReference type="Pfam" id="PF00653">
    <property type="entry name" value="BIR"/>
    <property type="match status" value="3"/>
</dbReference>
<feature type="region of interest" description="Disordered" evidence="7">
    <location>
        <begin position="366"/>
        <end position="397"/>
    </location>
</feature>
<dbReference type="InterPro" id="IPR001841">
    <property type="entry name" value="Znf_RING"/>
</dbReference>
<dbReference type="Proteomes" id="UP001151699">
    <property type="component" value="Chromosome A"/>
</dbReference>
<dbReference type="GO" id="GO:0006915">
    <property type="term" value="P:apoptotic process"/>
    <property type="evidence" value="ECO:0007669"/>
    <property type="project" value="UniProtKB-KW"/>
</dbReference>
<dbReference type="GO" id="GO:0008270">
    <property type="term" value="F:zinc ion binding"/>
    <property type="evidence" value="ECO:0007669"/>
    <property type="project" value="UniProtKB-KW"/>
</dbReference>
<evidence type="ECO:0000313" key="9">
    <source>
        <dbReference type="EMBL" id="KAJ6647353.1"/>
    </source>
</evidence>
<evidence type="ECO:0000256" key="7">
    <source>
        <dbReference type="SAM" id="MobiDB-lite"/>
    </source>
</evidence>
<evidence type="ECO:0000256" key="1">
    <source>
        <dbReference type="ARBA" id="ARBA00006672"/>
    </source>
</evidence>
<reference evidence="9" key="1">
    <citation type="submission" date="2022-07" db="EMBL/GenBank/DDBJ databases">
        <authorList>
            <person name="Trinca V."/>
            <person name="Uliana J.V.C."/>
            <person name="Torres T.T."/>
            <person name="Ward R.J."/>
            <person name="Monesi N."/>
        </authorList>
    </citation>
    <scope>NUCLEOTIDE SEQUENCE</scope>
    <source>
        <strain evidence="9">HSMRA1968</strain>
        <tissue evidence="9">Whole embryos</tissue>
    </source>
</reference>
<dbReference type="GO" id="GO:0005634">
    <property type="term" value="C:nucleus"/>
    <property type="evidence" value="ECO:0007669"/>
    <property type="project" value="TreeGrafter"/>
</dbReference>
<dbReference type="PROSITE" id="PS01282">
    <property type="entry name" value="BIR_REPEAT_1"/>
    <property type="match status" value="1"/>
</dbReference>
<organism evidence="9 10">
    <name type="scientific">Pseudolycoriella hygida</name>
    <dbReference type="NCBI Taxonomy" id="35572"/>
    <lineage>
        <taxon>Eukaryota</taxon>
        <taxon>Metazoa</taxon>
        <taxon>Ecdysozoa</taxon>
        <taxon>Arthropoda</taxon>
        <taxon>Hexapoda</taxon>
        <taxon>Insecta</taxon>
        <taxon>Pterygota</taxon>
        <taxon>Neoptera</taxon>
        <taxon>Endopterygota</taxon>
        <taxon>Diptera</taxon>
        <taxon>Nematocera</taxon>
        <taxon>Sciaroidea</taxon>
        <taxon>Sciaridae</taxon>
        <taxon>Pseudolycoriella</taxon>
    </lineage>
</organism>
<dbReference type="PROSITE" id="PS50143">
    <property type="entry name" value="BIR_REPEAT_2"/>
    <property type="match status" value="3"/>
</dbReference>
<evidence type="ECO:0000313" key="10">
    <source>
        <dbReference type="Proteomes" id="UP001151699"/>
    </source>
</evidence>
<keyword evidence="3" id="KW-0479">Metal-binding</keyword>
<evidence type="ECO:0000259" key="8">
    <source>
        <dbReference type="PROSITE" id="PS50089"/>
    </source>
</evidence>
<evidence type="ECO:0000256" key="5">
    <source>
        <dbReference type="ARBA" id="ARBA00022833"/>
    </source>
</evidence>
<keyword evidence="4 6" id="KW-0863">Zinc-finger</keyword>
<comment type="similarity">
    <text evidence="1">Belongs to the IAP family.</text>
</comment>
<dbReference type="SUPFAM" id="SSF57924">
    <property type="entry name" value="Inhibitor of apoptosis (IAP) repeat"/>
    <property type="match status" value="3"/>
</dbReference>
<dbReference type="GO" id="GO:0051726">
    <property type="term" value="P:regulation of cell cycle"/>
    <property type="evidence" value="ECO:0007669"/>
    <property type="project" value="TreeGrafter"/>
</dbReference>
<dbReference type="AlphaFoldDB" id="A0A9Q0NC31"/>
<proteinExistence type="inferred from homology"/>
<comment type="caution">
    <text evidence="9">The sequence shown here is derived from an EMBL/GenBank/DDBJ whole genome shotgun (WGS) entry which is preliminary data.</text>
</comment>
<evidence type="ECO:0000256" key="3">
    <source>
        <dbReference type="ARBA" id="ARBA00022723"/>
    </source>
</evidence>
<feature type="domain" description="RING-type" evidence="8">
    <location>
        <begin position="432"/>
        <end position="467"/>
    </location>
</feature>
<keyword evidence="10" id="KW-1185">Reference proteome</keyword>
<name>A0A9Q0NC31_9DIPT</name>
<evidence type="ECO:0000256" key="4">
    <source>
        <dbReference type="ARBA" id="ARBA00022771"/>
    </source>
</evidence>
<keyword evidence="5" id="KW-0862">Zinc</keyword>
<evidence type="ECO:0000256" key="6">
    <source>
        <dbReference type="PROSITE-ProRule" id="PRU00175"/>
    </source>
</evidence>
<dbReference type="Gene3D" id="1.10.8.10">
    <property type="entry name" value="DNA helicase RuvA subunit, C-terminal domain"/>
    <property type="match status" value="1"/>
</dbReference>
<dbReference type="SMART" id="SM00184">
    <property type="entry name" value="RING"/>
    <property type="match status" value="1"/>
</dbReference>
<dbReference type="GO" id="GO:0005737">
    <property type="term" value="C:cytoplasm"/>
    <property type="evidence" value="ECO:0007669"/>
    <property type="project" value="TreeGrafter"/>
</dbReference>
<dbReference type="OrthoDB" id="774873at2759"/>
<dbReference type="CDD" id="cd14321">
    <property type="entry name" value="UBA_IAPs"/>
    <property type="match status" value="1"/>
</dbReference>
<dbReference type="PANTHER" id="PTHR10044">
    <property type="entry name" value="INHIBITOR OF APOPTOSIS"/>
    <property type="match status" value="1"/>
</dbReference>
<dbReference type="EMBL" id="WJQU01000001">
    <property type="protein sequence ID" value="KAJ6647353.1"/>
    <property type="molecule type" value="Genomic_DNA"/>
</dbReference>
<feature type="compositionally biased region" description="Polar residues" evidence="7">
    <location>
        <begin position="366"/>
        <end position="375"/>
    </location>
</feature>
<evidence type="ECO:0000256" key="2">
    <source>
        <dbReference type="ARBA" id="ARBA00022703"/>
    </source>
</evidence>
<protein>
    <submittedName>
        <fullName evidence="9">Death-associated inhibitor of apoptosis 2</fullName>
    </submittedName>
</protein>
<keyword evidence="2" id="KW-0053">Apoptosis</keyword>
<sequence>MDEEAMKAEVVRLQTFEDWPSSAPAIPERIARAGFYATGNELEVKCPWCKKKLSEWSVSSLSVMIRHRVLAPLCPFVTDPIASGNIAINAQPIRREDIKNEQVRLSTFRNWPISHILPATLAKAGFFYYNDSDRVSCAWCHGVIGKWEEGDDPFAEHEKFFPNCPKVKLGPNLTNVDGDAIPELGIHQVEMPKREKFSLLDARIRTYARWPCRDIQNPELLAAAGFYYMDVDDHTRCFHCSGNLRQWHKDDDPWYEHAKWFPLCKFLNLAKGSEYINRVQHETKPTLDEAMCSDPVRKVLEMGLSEERIRRVTKSRLDTLGRPYPSVETLVEAMLDSTLENNNESQNSPSVVENVKSIFGMVCNSNASGSTNQDNRPVESNGENAQNVQTTENGHPTIPIKTETAVVASRNISPSKEKEKKKNFEEENRLQCKVCFEDEVGVVFLPCGHLVTCFQCASGLSLCPLCRKSIKAYVRTYLS</sequence>